<evidence type="ECO:0000313" key="2">
    <source>
        <dbReference type="Proteomes" id="UP001064027"/>
    </source>
</evidence>
<dbReference type="Proteomes" id="UP001064027">
    <property type="component" value="Chromosome"/>
</dbReference>
<dbReference type="EMBL" id="CP104558">
    <property type="protein sequence ID" value="UXH46224.1"/>
    <property type="molecule type" value="Genomic_DNA"/>
</dbReference>
<gene>
    <name evidence="1" type="ORF">N5C46_09330</name>
</gene>
<keyword evidence="2" id="KW-1185">Reference proteome</keyword>
<sequence>MAIDQVMRTLFAHYTRRSSTNRPFIVGVDGLGGSGKTTLARKVQQAFMFAKCDAVILHMDDFIVEKSERYGTGYEEWYEYYALQWNVEQLRKELFQRLHGDFNSITLPFYESNTDSVVPRNIQIDGVKVVLIEGVFLQRKEWRNFFDFVIFLDCPPELRTERVIGRDTYLGDERARVEKYKRRYWLAEDHYLLHENPAGQADYIGRI</sequence>
<organism evidence="1 2">
    <name type="scientific">Rossellomorea vietnamensis</name>
    <dbReference type="NCBI Taxonomy" id="218284"/>
    <lineage>
        <taxon>Bacteria</taxon>
        <taxon>Bacillati</taxon>
        <taxon>Bacillota</taxon>
        <taxon>Bacilli</taxon>
        <taxon>Bacillales</taxon>
        <taxon>Bacillaceae</taxon>
        <taxon>Rossellomorea</taxon>
    </lineage>
</organism>
<reference evidence="1" key="1">
    <citation type="submission" date="2022-09" db="EMBL/GenBank/DDBJ databases">
        <title>Complete genome sequence of Rossellomorea vietnamensis strain RL-WG62, a newly isolated PGPR with the potential for plant salinity stress alleviation.</title>
        <authorList>
            <person name="Ren L."/>
            <person name="Wang G."/>
            <person name="Hu H."/>
        </authorList>
    </citation>
    <scope>NUCLEOTIDE SEQUENCE</scope>
    <source>
        <strain evidence="1">RL-WG62</strain>
    </source>
</reference>
<keyword evidence="1" id="KW-0418">Kinase</keyword>
<keyword evidence="1" id="KW-0808">Transferase</keyword>
<evidence type="ECO:0000313" key="1">
    <source>
        <dbReference type="EMBL" id="UXH46224.1"/>
    </source>
</evidence>
<accession>A0ACD4CCT7</accession>
<protein>
    <submittedName>
        <fullName evidence="1">Kinase</fullName>
    </submittedName>
</protein>
<name>A0ACD4CCT7_9BACI</name>
<proteinExistence type="predicted"/>